<accession>A0A6J7WF70</accession>
<reference evidence="2" key="1">
    <citation type="submission" date="2020-05" db="EMBL/GenBank/DDBJ databases">
        <authorList>
            <person name="Chiriac C."/>
            <person name="Salcher M."/>
            <person name="Ghai R."/>
            <person name="Kavagutti S V."/>
        </authorList>
    </citation>
    <scope>NUCLEOTIDE SEQUENCE</scope>
</reference>
<name>A0A6J7WF70_9CAUD</name>
<dbReference type="Pfam" id="PF19264">
    <property type="entry name" value="DUF5907"/>
    <property type="match status" value="2"/>
</dbReference>
<organism evidence="2">
    <name type="scientific">uncultured Caudovirales phage</name>
    <dbReference type="NCBI Taxonomy" id="2100421"/>
    <lineage>
        <taxon>Viruses</taxon>
        <taxon>Duplodnaviria</taxon>
        <taxon>Heunggongvirae</taxon>
        <taxon>Uroviricota</taxon>
        <taxon>Caudoviricetes</taxon>
        <taxon>Peduoviridae</taxon>
        <taxon>Maltschvirus</taxon>
        <taxon>Maltschvirus maltsch</taxon>
    </lineage>
</organism>
<protein>
    <recommendedName>
        <fullName evidence="3">Collagen triple helix repeat</fullName>
    </recommendedName>
</protein>
<dbReference type="InterPro" id="IPR045571">
    <property type="entry name" value="DUF5907"/>
</dbReference>
<proteinExistence type="predicted"/>
<sequence>MSYDSQTSTSLINKLRKDVDSLTLKIATIQDQKATGVNGGASIATTWTPRTLNTLRSDPNGLILDLSSNTFTVASGAYQVKVISPFHSTTGTRLRLWDVTNNVLIGYSVSTYVYNQTNVYLYLDARIQPHKDNVYRLDYYCDTAKADGLGVATNTGDIEIYTVLEVTRLDTGMTKPQGGAGVQGPQGPAGPAGPAGPPGPAGSGTVTSVSVVTANGVSGSVATPTTTPAITLSLGAITPTSVAASGAISAGATVTGSNLSGVNTGDQVIILGGDRLLAENGDFVITESSDYILETGDVTGSGTGRITTTITPQAVTYDKMQYVSGTSRLLGRHSAATGLIEEITLGTGISVSSGSLSLGAIEPTSVTATGNVTGANLSGNNTGDQTITLTGDVTGSGTGSFFANIGNNKVTYAKIQNASGTSKLLGSNSFGAVIQEITLGSNLSMTGNTLSATNPGGTVTSVNVSGGETGLSTSGGPITGSGTITLAGILEVTNGGTGASSISEAISNLAGSVTNGQYLRGNGTVVEMNTIQAADLPQIALGGSAVSGTLGVINGGTGQSNVYTDGDLLIGRTSGSTLARAKLTAGSNITITNGSGTISIAAAGNVAGPASSTANNFALFDGTTGKVVKGSSWNQVDTDIKGPAGSPSMTYGFVYIPAGSTAPSGAPTNVSAPPTNVPMYLQTNNAANTNVLWVHNGYNWKSVNLS</sequence>
<feature type="region of interest" description="Disordered" evidence="1">
    <location>
        <begin position="172"/>
        <end position="207"/>
    </location>
</feature>
<evidence type="ECO:0000256" key="1">
    <source>
        <dbReference type="SAM" id="MobiDB-lite"/>
    </source>
</evidence>
<gene>
    <name evidence="2" type="ORF">UFOVP175_35</name>
</gene>
<dbReference type="EMBL" id="LR798221">
    <property type="protein sequence ID" value="CAB5194969.1"/>
    <property type="molecule type" value="Genomic_DNA"/>
</dbReference>
<evidence type="ECO:0000313" key="2">
    <source>
        <dbReference type="EMBL" id="CAB5194969.1"/>
    </source>
</evidence>
<evidence type="ECO:0008006" key="3">
    <source>
        <dbReference type="Google" id="ProtNLM"/>
    </source>
</evidence>